<evidence type="ECO:0000259" key="1">
    <source>
        <dbReference type="Pfam" id="PF01636"/>
    </source>
</evidence>
<organism evidence="2 3">
    <name type="scientific">Paramagnetospirillum caucaseum</name>
    <dbReference type="NCBI Taxonomy" id="1244869"/>
    <lineage>
        <taxon>Bacteria</taxon>
        <taxon>Pseudomonadati</taxon>
        <taxon>Pseudomonadota</taxon>
        <taxon>Alphaproteobacteria</taxon>
        <taxon>Rhodospirillales</taxon>
        <taxon>Magnetospirillaceae</taxon>
        <taxon>Paramagnetospirillum</taxon>
    </lineage>
</organism>
<dbReference type="SUPFAM" id="SSF56784">
    <property type="entry name" value="HAD-like"/>
    <property type="match status" value="1"/>
</dbReference>
<evidence type="ECO:0000313" key="2">
    <source>
        <dbReference type="EMBL" id="EME70549.1"/>
    </source>
</evidence>
<dbReference type="eggNOG" id="COG0546">
    <property type="taxonomic scope" value="Bacteria"/>
</dbReference>
<dbReference type="STRING" id="1244869.H261_07963"/>
<name>M3ADI4_9PROT</name>
<gene>
    <name evidence="2" type="ORF">H261_07963</name>
</gene>
<proteinExistence type="predicted"/>
<dbReference type="InterPro" id="IPR011009">
    <property type="entry name" value="Kinase-like_dom_sf"/>
</dbReference>
<dbReference type="InterPro" id="IPR002575">
    <property type="entry name" value="Aminoglycoside_PTrfase"/>
</dbReference>
<dbReference type="eggNOG" id="COG3173">
    <property type="taxonomic scope" value="Bacteria"/>
</dbReference>
<reference evidence="2 3" key="1">
    <citation type="journal article" date="2014" name="Genome Announc.">
        <title>Draft Genome Sequence of Magnetospirillum sp. Strain SO-1, a Freshwater Magnetotactic Bacterium Isolated from the Ol'khovka River, Russia.</title>
        <authorList>
            <person name="Grouzdev D.S."/>
            <person name="Dziuba M.V."/>
            <person name="Sukhacheva M.S."/>
            <person name="Mardanov A.V."/>
            <person name="Beletskiy A.V."/>
            <person name="Kuznetsov B.B."/>
            <person name="Skryabin K.G."/>
        </authorList>
    </citation>
    <scope>NUCLEOTIDE SEQUENCE [LARGE SCALE GENOMIC DNA]</scope>
    <source>
        <strain evidence="2 3">SO-1</strain>
    </source>
</reference>
<keyword evidence="3" id="KW-1185">Reference proteome</keyword>
<evidence type="ECO:0000313" key="3">
    <source>
        <dbReference type="Proteomes" id="UP000011744"/>
    </source>
</evidence>
<dbReference type="SUPFAM" id="SSF56112">
    <property type="entry name" value="Protein kinase-like (PK-like)"/>
    <property type="match status" value="1"/>
</dbReference>
<dbReference type="InterPro" id="IPR036412">
    <property type="entry name" value="HAD-like_sf"/>
</dbReference>
<dbReference type="Gene3D" id="3.30.200.20">
    <property type="entry name" value="Phosphorylase Kinase, domain 1"/>
    <property type="match status" value="1"/>
</dbReference>
<dbReference type="Pfam" id="PF01636">
    <property type="entry name" value="APH"/>
    <property type="match status" value="1"/>
</dbReference>
<dbReference type="RefSeq" id="WP_008616194.1">
    <property type="nucleotide sequence ID" value="NZ_AONQ01000016.1"/>
</dbReference>
<dbReference type="Proteomes" id="UP000011744">
    <property type="component" value="Unassembled WGS sequence"/>
</dbReference>
<protein>
    <recommendedName>
        <fullName evidence="1">Aminoglycoside phosphotransferase domain-containing protein</fullName>
    </recommendedName>
</protein>
<comment type="caution">
    <text evidence="2">The sequence shown here is derived from an EMBL/GenBank/DDBJ whole genome shotgun (WGS) entry which is preliminary data.</text>
</comment>
<dbReference type="PATRIC" id="fig|1244869.3.peg.1609"/>
<sequence>MRIGIDFDNTIASYDSAFRSVAAEWGLLPEGFTGGKHQVREVIRRLPDGETAWMRLQGRMYGHHMPLAQPMPGVMDFLRRAKAGGAELVVVSHKTQYGHFDPDRVDLRQAARDWLEANGFFELIARERVYFEKTREEKVARIAAMDLDAFVDDLEEVFREPGFPARTEACLFAAGHQNLPQGPFLAFADFSAISRHLLTPLEAAARMRGSPVSGLSRANGGGNNRLYRVETAQGTLALKSYPSLAEDSRDRLGTEFTALAFLGSHGVAEVPRALAAEPSDGFALYSWIEGQPVTGSGEGDIDAALAFAHRLHGLREAEGAQALPPASEACLSGMELVAQISWRLERLTEVAPGYPELAAFLERFSAAQARLVDTAGRNMDLAAELPPRHRTLSPSDFGFHNALRRPDGGLTFLDLEYFGWDDPVKLTADFVLHPGMNLTAVQKERFLDGAGRLYGADPAFDLRLRLFLPLYALRWCMIILNEFLPERWVRRALAGAGDRRAAEARQLAKAQALLSATLEAHP</sequence>
<feature type="domain" description="Aminoglycoside phosphotransferase" evidence="1">
    <location>
        <begin position="216"/>
        <end position="458"/>
    </location>
</feature>
<accession>M3ADI4</accession>
<dbReference type="EMBL" id="AONQ01000016">
    <property type="protein sequence ID" value="EME70549.1"/>
    <property type="molecule type" value="Genomic_DNA"/>
</dbReference>
<dbReference type="OrthoDB" id="574549at2"/>
<dbReference type="AlphaFoldDB" id="M3ADI4"/>